<protein>
    <submittedName>
        <fullName evidence="1">Uncharacterized protein</fullName>
    </submittedName>
</protein>
<dbReference type="InterPro" id="IPR029063">
    <property type="entry name" value="SAM-dependent_MTases_sf"/>
</dbReference>
<name>A0AAD7XB49_9APHY</name>
<proteinExistence type="predicted"/>
<gene>
    <name evidence="1" type="ORF">ONZ51_g8089</name>
</gene>
<sequence length="388" mass="42268">MFFYISFLRPPATQSYPSGTISITPQVANDLRTEPFDGAQEIYYSWSPVNPNSAEPYPAISAPQKLTVWRQSSAYKEIPVPLPQGLREGQSYRLVLTAHGQGRPHIINLAASDLGTRPFPVLSMPVLFSSRGRAGKQEQIERVYRIPLQAGTNGFLTVREQTSFDLDKKIWDSGIGLSSWLVQLAQEADQMISNHPQTSLVREALFSSESRRIIELGTALPHSAGTGIVSLTVGALRSTAPDAGNGCIITTDLDSAMPLLEHNVSANGHLFSSLSTRPRPLVLDWDDEGLPQDVVAIGEGFDAIIMADVTYNTASFPSLVRTLSSLIQLSPPSKPPIIVLGYKERDAAERTLWSMVEDVGVTFEKIGERSGAGGQAVEAWIGRCKVHV</sequence>
<dbReference type="GO" id="GO:0008757">
    <property type="term" value="F:S-adenosylmethionine-dependent methyltransferase activity"/>
    <property type="evidence" value="ECO:0007669"/>
    <property type="project" value="UniProtKB-ARBA"/>
</dbReference>
<dbReference type="PANTHER" id="PTHR14614">
    <property type="entry name" value="HEPATOCELLULAR CARCINOMA-ASSOCIATED ANTIGEN"/>
    <property type="match status" value="1"/>
</dbReference>
<reference evidence="1" key="1">
    <citation type="submission" date="2022-11" db="EMBL/GenBank/DDBJ databases">
        <title>Genome Sequence of Cubamyces cubensis.</title>
        <authorList>
            <person name="Buettner E."/>
        </authorList>
    </citation>
    <scope>NUCLEOTIDE SEQUENCE</scope>
    <source>
        <strain evidence="1">MPL-01</strain>
    </source>
</reference>
<dbReference type="InterPro" id="IPR019410">
    <property type="entry name" value="Methyltransf_16"/>
</dbReference>
<evidence type="ECO:0000313" key="2">
    <source>
        <dbReference type="Proteomes" id="UP001215151"/>
    </source>
</evidence>
<dbReference type="GO" id="GO:0005634">
    <property type="term" value="C:nucleus"/>
    <property type="evidence" value="ECO:0007669"/>
    <property type="project" value="TreeGrafter"/>
</dbReference>
<keyword evidence="2" id="KW-1185">Reference proteome</keyword>
<organism evidence="1 2">
    <name type="scientific">Trametes cubensis</name>
    <dbReference type="NCBI Taxonomy" id="1111947"/>
    <lineage>
        <taxon>Eukaryota</taxon>
        <taxon>Fungi</taxon>
        <taxon>Dikarya</taxon>
        <taxon>Basidiomycota</taxon>
        <taxon>Agaricomycotina</taxon>
        <taxon>Agaricomycetes</taxon>
        <taxon>Polyporales</taxon>
        <taxon>Polyporaceae</taxon>
        <taxon>Trametes</taxon>
    </lineage>
</organism>
<comment type="caution">
    <text evidence="1">The sequence shown here is derived from an EMBL/GenBank/DDBJ whole genome shotgun (WGS) entry which is preliminary data.</text>
</comment>
<accession>A0AAD7XB49</accession>
<dbReference type="Proteomes" id="UP001215151">
    <property type="component" value="Unassembled WGS sequence"/>
</dbReference>
<dbReference type="PANTHER" id="PTHR14614:SF162">
    <property type="entry name" value="EXPRESSED PROTEIN"/>
    <property type="match status" value="1"/>
</dbReference>
<evidence type="ECO:0000313" key="1">
    <source>
        <dbReference type="EMBL" id="KAJ8473102.1"/>
    </source>
</evidence>
<dbReference type="EMBL" id="JAPEVG010000235">
    <property type="protein sequence ID" value="KAJ8473102.1"/>
    <property type="molecule type" value="Genomic_DNA"/>
</dbReference>
<dbReference type="Gene3D" id="3.40.50.150">
    <property type="entry name" value="Vaccinia Virus protein VP39"/>
    <property type="match status" value="1"/>
</dbReference>
<dbReference type="AlphaFoldDB" id="A0AAD7XB49"/>
<dbReference type="GO" id="GO:0005737">
    <property type="term" value="C:cytoplasm"/>
    <property type="evidence" value="ECO:0007669"/>
    <property type="project" value="TreeGrafter"/>
</dbReference>
<dbReference type="Pfam" id="PF10294">
    <property type="entry name" value="Methyltransf_16"/>
    <property type="match status" value="1"/>
</dbReference>